<gene>
    <name evidence="1" type="ORF">HPB50_000970</name>
</gene>
<name>A0ACB7TF13_HYAAI</name>
<dbReference type="Proteomes" id="UP000821845">
    <property type="component" value="Chromosome 1"/>
</dbReference>
<evidence type="ECO:0000313" key="1">
    <source>
        <dbReference type="EMBL" id="KAH6943972.1"/>
    </source>
</evidence>
<keyword evidence="2" id="KW-1185">Reference proteome</keyword>
<accession>A0ACB7TF13</accession>
<proteinExistence type="predicted"/>
<dbReference type="EMBL" id="CM023481">
    <property type="protein sequence ID" value="KAH6943972.1"/>
    <property type="molecule type" value="Genomic_DNA"/>
</dbReference>
<comment type="caution">
    <text evidence="1">The sequence shown here is derived from an EMBL/GenBank/DDBJ whole genome shotgun (WGS) entry which is preliminary data.</text>
</comment>
<sequence>MTLLTEKEKTEGESKAEKISANASPAPPARSFSTPPGPLVRYTRRVQYKEEQSVAHFKSNSARAASGATDDAKPRRTPFGNGNWTLNCHCAPGVAEAVKTAAGPLFPAEEAAPLPLLNAFSVFRALPVSCAWRGECVVSGRLPAAL</sequence>
<protein>
    <submittedName>
        <fullName evidence="1">Uncharacterized protein</fullName>
    </submittedName>
</protein>
<organism evidence="1 2">
    <name type="scientific">Hyalomma asiaticum</name>
    <name type="common">Tick</name>
    <dbReference type="NCBI Taxonomy" id="266040"/>
    <lineage>
        <taxon>Eukaryota</taxon>
        <taxon>Metazoa</taxon>
        <taxon>Ecdysozoa</taxon>
        <taxon>Arthropoda</taxon>
        <taxon>Chelicerata</taxon>
        <taxon>Arachnida</taxon>
        <taxon>Acari</taxon>
        <taxon>Parasitiformes</taxon>
        <taxon>Ixodida</taxon>
        <taxon>Ixodoidea</taxon>
        <taxon>Ixodidae</taxon>
        <taxon>Hyalomminae</taxon>
        <taxon>Hyalomma</taxon>
    </lineage>
</organism>
<reference evidence="1" key="1">
    <citation type="submission" date="2020-05" db="EMBL/GenBank/DDBJ databases">
        <title>Large-scale comparative analyses of tick genomes elucidate their genetic diversity and vector capacities.</title>
        <authorList>
            <person name="Jia N."/>
            <person name="Wang J."/>
            <person name="Shi W."/>
            <person name="Du L."/>
            <person name="Sun Y."/>
            <person name="Zhan W."/>
            <person name="Jiang J."/>
            <person name="Wang Q."/>
            <person name="Zhang B."/>
            <person name="Ji P."/>
            <person name="Sakyi L.B."/>
            <person name="Cui X."/>
            <person name="Yuan T."/>
            <person name="Jiang B."/>
            <person name="Yang W."/>
            <person name="Lam T.T.-Y."/>
            <person name="Chang Q."/>
            <person name="Ding S."/>
            <person name="Wang X."/>
            <person name="Zhu J."/>
            <person name="Ruan X."/>
            <person name="Zhao L."/>
            <person name="Wei J."/>
            <person name="Que T."/>
            <person name="Du C."/>
            <person name="Cheng J."/>
            <person name="Dai P."/>
            <person name="Han X."/>
            <person name="Huang E."/>
            <person name="Gao Y."/>
            <person name="Liu J."/>
            <person name="Shao H."/>
            <person name="Ye R."/>
            <person name="Li L."/>
            <person name="Wei W."/>
            <person name="Wang X."/>
            <person name="Wang C."/>
            <person name="Yang T."/>
            <person name="Huo Q."/>
            <person name="Li W."/>
            <person name="Guo W."/>
            <person name="Chen H."/>
            <person name="Zhou L."/>
            <person name="Ni X."/>
            <person name="Tian J."/>
            <person name="Zhou Y."/>
            <person name="Sheng Y."/>
            <person name="Liu T."/>
            <person name="Pan Y."/>
            <person name="Xia L."/>
            <person name="Li J."/>
            <person name="Zhao F."/>
            <person name="Cao W."/>
        </authorList>
    </citation>
    <scope>NUCLEOTIDE SEQUENCE</scope>
    <source>
        <strain evidence="1">Hyas-2018</strain>
    </source>
</reference>
<evidence type="ECO:0000313" key="2">
    <source>
        <dbReference type="Proteomes" id="UP000821845"/>
    </source>
</evidence>